<proteinExistence type="predicted"/>
<dbReference type="PANTHER" id="PTHR30408">
    <property type="entry name" value="TYPE-1 RESTRICTION ENZYME ECOKI SPECIFICITY PROTEIN"/>
    <property type="match status" value="1"/>
</dbReference>
<dbReference type="Gene3D" id="3.90.220.20">
    <property type="entry name" value="DNA methylase specificity domains"/>
    <property type="match status" value="2"/>
</dbReference>
<evidence type="ECO:0000313" key="3">
    <source>
        <dbReference type="EMBL" id="CAG9182963.1"/>
    </source>
</evidence>
<dbReference type="Proteomes" id="UP000721236">
    <property type="component" value="Unassembled WGS sequence"/>
</dbReference>
<name>A0ABN7ZCM0_9BURK</name>
<keyword evidence="1" id="KW-0680">Restriction system</keyword>
<gene>
    <name evidence="3" type="ORF">LMG21510_04714</name>
</gene>
<dbReference type="EMBL" id="CAJZAH010000008">
    <property type="protein sequence ID" value="CAG9182963.1"/>
    <property type="molecule type" value="Genomic_DNA"/>
</dbReference>
<keyword evidence="4" id="KW-1185">Reference proteome</keyword>
<accession>A0ABN7ZCM0</accession>
<dbReference type="CDD" id="cd17260">
    <property type="entry name" value="RMtype1_S_EcoEI-TRD1-CR1_like"/>
    <property type="match status" value="1"/>
</dbReference>
<evidence type="ECO:0000256" key="2">
    <source>
        <dbReference type="ARBA" id="ARBA00023125"/>
    </source>
</evidence>
<comment type="caution">
    <text evidence="3">The sequence shown here is derived from an EMBL/GenBank/DDBJ whole genome shotgun (WGS) entry which is preliminary data.</text>
</comment>
<organism evidence="3 4">
    <name type="scientific">Cupriavidus respiraculi</name>
    <dbReference type="NCBI Taxonomy" id="195930"/>
    <lineage>
        <taxon>Bacteria</taxon>
        <taxon>Pseudomonadati</taxon>
        <taxon>Pseudomonadota</taxon>
        <taxon>Betaproteobacteria</taxon>
        <taxon>Burkholderiales</taxon>
        <taxon>Burkholderiaceae</taxon>
        <taxon>Cupriavidus</taxon>
    </lineage>
</organism>
<dbReference type="Gene3D" id="1.10.287.1120">
    <property type="entry name" value="Bipartite methylase S protein"/>
    <property type="match status" value="1"/>
</dbReference>
<dbReference type="InterPro" id="IPR052021">
    <property type="entry name" value="Type-I_RS_S_subunit"/>
</dbReference>
<dbReference type="SUPFAM" id="SSF116734">
    <property type="entry name" value="DNA methylase specificity domain"/>
    <property type="match status" value="2"/>
</dbReference>
<evidence type="ECO:0000256" key="1">
    <source>
        <dbReference type="ARBA" id="ARBA00022747"/>
    </source>
</evidence>
<dbReference type="PANTHER" id="PTHR30408:SF12">
    <property type="entry name" value="TYPE I RESTRICTION ENZYME MJAVIII SPECIFICITY SUBUNIT"/>
    <property type="match status" value="1"/>
</dbReference>
<reference evidence="3 4" key="1">
    <citation type="submission" date="2021-08" db="EMBL/GenBank/DDBJ databases">
        <authorList>
            <person name="Peeters C."/>
        </authorList>
    </citation>
    <scope>NUCLEOTIDE SEQUENCE [LARGE SCALE GENOMIC DNA]</scope>
    <source>
        <strain evidence="3 4">LMG 21510</strain>
    </source>
</reference>
<protein>
    <recommendedName>
        <fullName evidence="5">Restriction endonuclease subunit S</fullName>
    </recommendedName>
</protein>
<evidence type="ECO:0008006" key="5">
    <source>
        <dbReference type="Google" id="ProtNLM"/>
    </source>
</evidence>
<dbReference type="InterPro" id="IPR044946">
    <property type="entry name" value="Restrct_endonuc_typeI_TRD_sf"/>
</dbReference>
<evidence type="ECO:0000313" key="4">
    <source>
        <dbReference type="Proteomes" id="UP000721236"/>
    </source>
</evidence>
<sequence>MTPAQSNHPMKYSGIEWVGEIPAHWSTQPFYSFAEEVDHPNAGMKERNLLSLSYGRLVRKDIDRLNGLTPASFEGYNVIEANDIVFRLTDLQNDQTSLRSARAQERGIITSAYVTVRPHANSRFFEYLMRSYDTTKVFYGIGGGIRQSMKFADLKRLPVVVPPDDEMELIASYLDYATARIDGLVAKKTRFIELLREKRQALITHAVTKGLDAGVPMKDSGVEWLGEVPASWTIGAARRFLTFNPSKREIARRSRDEEVSFLPMEAISERGELDLTRVRPIGEVESGYSYFANGDTVIAKITPCFENGKGASVEGLVGGIGFGTTELIVLRPSPGTDGKFSWWLFSATGFRSYAEGHMEGSAGQKRVQDEWLKAQMIAMPPLPEQRAIVAYLDRATARIDTLIAKTERSIELLREHRTALITAAVTGKIDLRDAA</sequence>
<keyword evidence="2" id="KW-0238">DNA-binding</keyword>